<feature type="compositionally biased region" description="Polar residues" evidence="1">
    <location>
        <begin position="178"/>
        <end position="189"/>
    </location>
</feature>
<sequence length="189" mass="21955">MDEIFLKGGSNIALTKNDRTASAIKRRYEWQAYKKLNKEESEKRDYEVIKEYNKVLGGHFVKAIYKSTMDDDLGKGLQMKSQDELIGKDGTYKKRFGINRFKVPTQTKRKDEFVDAQSDPISTIPRTEEEHEELDSLNNNFSNRLDKVSKIPSLPNEKGKKKEEDKDKINENKKRVVTTENTGTKGRFR</sequence>
<dbReference type="EMBL" id="KI287178">
    <property type="protein sequence ID" value="ESA10375.1"/>
    <property type="molecule type" value="Genomic_DNA"/>
</dbReference>
<dbReference type="AlphaFoldDB" id="U9TQF4"/>
<accession>U9TQF4</accession>
<evidence type="ECO:0000313" key="2">
    <source>
        <dbReference type="EMBL" id="ESA10375.1"/>
    </source>
</evidence>
<dbReference type="HOGENOM" id="CLU_1422085_0_0_1"/>
<protein>
    <submittedName>
        <fullName evidence="2">Uncharacterized protein</fullName>
    </submittedName>
</protein>
<evidence type="ECO:0000256" key="1">
    <source>
        <dbReference type="SAM" id="MobiDB-lite"/>
    </source>
</evidence>
<name>U9TQF4_RHIID</name>
<organism evidence="2">
    <name type="scientific">Rhizophagus irregularis (strain DAOM 181602 / DAOM 197198 / MUCL 43194)</name>
    <name type="common">Arbuscular mycorrhizal fungus</name>
    <name type="synonym">Glomus intraradices</name>
    <dbReference type="NCBI Taxonomy" id="747089"/>
    <lineage>
        <taxon>Eukaryota</taxon>
        <taxon>Fungi</taxon>
        <taxon>Fungi incertae sedis</taxon>
        <taxon>Mucoromycota</taxon>
        <taxon>Glomeromycotina</taxon>
        <taxon>Glomeromycetes</taxon>
        <taxon>Glomerales</taxon>
        <taxon>Glomeraceae</taxon>
        <taxon>Rhizophagus</taxon>
    </lineage>
</organism>
<reference evidence="2" key="1">
    <citation type="submission" date="2013-07" db="EMBL/GenBank/DDBJ databases">
        <title>The genome of an arbuscular mycorrhizal fungus provides insights into the evolution of the oldest plant symbiosis.</title>
        <authorList>
            <consortium name="DOE Joint Genome Institute"/>
            <person name="Tisserant E."/>
            <person name="Malbreil M."/>
            <person name="Kuo A."/>
            <person name="Kohler A."/>
            <person name="Symeonidi A."/>
            <person name="Balestrini R."/>
            <person name="Charron P."/>
            <person name="Duensing N."/>
            <person name="Frei-dit-Frey N."/>
            <person name="Gianinazzi-Pearson V."/>
            <person name="Gilbert B."/>
            <person name="Handa Y."/>
            <person name="Hijri M."/>
            <person name="Kaul R."/>
            <person name="Kawaguchi M."/>
            <person name="Krajinski F."/>
            <person name="Lammers P."/>
            <person name="Lapierre D."/>
            <person name="Masclaux F.G."/>
            <person name="Murat C."/>
            <person name="Morin E."/>
            <person name="Ndikumana S."/>
            <person name="Pagni M."/>
            <person name="Petitpierre D."/>
            <person name="Requena N."/>
            <person name="Rosikiewicz P."/>
            <person name="Riley R."/>
            <person name="Saito K."/>
            <person name="San Clemente H."/>
            <person name="Shapiro H."/>
            <person name="van Tuinen D."/>
            <person name="Becard G."/>
            <person name="Bonfante P."/>
            <person name="Paszkowski U."/>
            <person name="Shachar-Hill Y."/>
            <person name="Young J.P."/>
            <person name="Sanders I.R."/>
            <person name="Henrissat B."/>
            <person name="Rensing S.A."/>
            <person name="Grigoriev I.V."/>
            <person name="Corradi N."/>
            <person name="Roux C."/>
            <person name="Martin F."/>
        </authorList>
    </citation>
    <scope>NUCLEOTIDE SEQUENCE</scope>
    <source>
        <strain evidence="2">DAOM 197198</strain>
    </source>
</reference>
<feature type="region of interest" description="Disordered" evidence="1">
    <location>
        <begin position="109"/>
        <end position="189"/>
    </location>
</feature>
<gene>
    <name evidence="2" type="ORF">GLOINDRAFT_29528</name>
</gene>
<proteinExistence type="predicted"/>
<feature type="compositionally biased region" description="Basic and acidic residues" evidence="1">
    <location>
        <begin position="157"/>
        <end position="174"/>
    </location>
</feature>